<reference evidence="1 3" key="1">
    <citation type="submission" date="2017-02" db="EMBL/GenBank/DDBJ databases">
        <title>Draft genome sequence of Moraxella caviae CCUG 355 type strain.</title>
        <authorList>
            <person name="Engstrom-Jakobsson H."/>
            <person name="Salva-Serra F."/>
            <person name="Thorell K."/>
            <person name="Gonzales-Siles L."/>
            <person name="Karlsson R."/>
            <person name="Boulund F."/>
            <person name="Engstrand L."/>
            <person name="Moore E."/>
        </authorList>
    </citation>
    <scope>NUCLEOTIDE SEQUENCE [LARGE SCALE GENOMIC DNA]</scope>
    <source>
        <strain evidence="1 3">CCUG 355</strain>
    </source>
</reference>
<dbReference type="Proteomes" id="UP000190435">
    <property type="component" value="Unassembled WGS sequence"/>
</dbReference>
<organism evidence="1 3">
    <name type="scientific">Moraxella caviae</name>
    <dbReference type="NCBI Taxonomy" id="34060"/>
    <lineage>
        <taxon>Bacteria</taxon>
        <taxon>Pseudomonadati</taxon>
        <taxon>Pseudomonadota</taxon>
        <taxon>Gammaproteobacteria</taxon>
        <taxon>Moraxellales</taxon>
        <taxon>Moraxellaceae</taxon>
        <taxon>Moraxella</taxon>
    </lineage>
</organism>
<protein>
    <submittedName>
        <fullName evidence="1">Uncharacterized protein</fullName>
    </submittedName>
</protein>
<proteinExistence type="predicted"/>
<evidence type="ECO:0000313" key="2">
    <source>
        <dbReference type="EMBL" id="STZ10102.1"/>
    </source>
</evidence>
<evidence type="ECO:0000313" key="1">
    <source>
        <dbReference type="EMBL" id="OOR87643.1"/>
    </source>
</evidence>
<dbReference type="AlphaFoldDB" id="A0A1S9ZW43"/>
<dbReference type="RefSeq" id="WP_078277349.1">
    <property type="nucleotide sequence ID" value="NZ_MUXU01000067.1"/>
</dbReference>
<name>A0A1S9ZW43_9GAMM</name>
<dbReference type="STRING" id="34060.B0181_10005"/>
<dbReference type="EMBL" id="UGQE01000001">
    <property type="protein sequence ID" value="STZ10102.1"/>
    <property type="molecule type" value="Genomic_DNA"/>
</dbReference>
<sequence length="82" mass="9503">MQDVKQIIDYYHNISDADLVEHNPDFIVKFKQRKAQFLANQKQILGLDDDVATWLSHQDPDTKSAVNTLLKNLMQTQKAVVY</sequence>
<accession>A0A1S9ZW43</accession>
<gene>
    <name evidence="1" type="ORF">B0181_10005</name>
    <name evidence="2" type="ORF">NCTC10293_00425</name>
</gene>
<dbReference type="EMBL" id="MUXU01000067">
    <property type="protein sequence ID" value="OOR87643.1"/>
    <property type="molecule type" value="Genomic_DNA"/>
</dbReference>
<keyword evidence="3" id="KW-1185">Reference proteome</keyword>
<evidence type="ECO:0000313" key="3">
    <source>
        <dbReference type="Proteomes" id="UP000190435"/>
    </source>
</evidence>
<reference evidence="2 4" key="2">
    <citation type="submission" date="2018-06" db="EMBL/GenBank/DDBJ databases">
        <authorList>
            <consortium name="Pathogen Informatics"/>
            <person name="Doyle S."/>
        </authorList>
    </citation>
    <scope>NUCLEOTIDE SEQUENCE [LARGE SCALE GENOMIC DNA]</scope>
    <source>
        <strain evidence="2 4">NCTC10293</strain>
    </source>
</reference>
<evidence type="ECO:0000313" key="4">
    <source>
        <dbReference type="Proteomes" id="UP000255279"/>
    </source>
</evidence>
<dbReference type="Proteomes" id="UP000255279">
    <property type="component" value="Unassembled WGS sequence"/>
</dbReference>